<dbReference type="GO" id="GO:0003677">
    <property type="term" value="F:DNA binding"/>
    <property type="evidence" value="ECO:0007669"/>
    <property type="project" value="UniProtKB-UniRule"/>
</dbReference>
<dbReference type="AlphaFoldDB" id="A0A544UK66"/>
<evidence type="ECO:0000313" key="5">
    <source>
        <dbReference type="Proteomes" id="UP000317944"/>
    </source>
</evidence>
<evidence type="ECO:0000256" key="1">
    <source>
        <dbReference type="ARBA" id="ARBA00023125"/>
    </source>
</evidence>
<dbReference type="InterPro" id="IPR011010">
    <property type="entry name" value="DNA_brk_join_enz"/>
</dbReference>
<dbReference type="PROSITE" id="PS51900">
    <property type="entry name" value="CB"/>
    <property type="match status" value="1"/>
</dbReference>
<dbReference type="InterPro" id="IPR044068">
    <property type="entry name" value="CB"/>
</dbReference>
<dbReference type="GO" id="GO:0015074">
    <property type="term" value="P:DNA integration"/>
    <property type="evidence" value="ECO:0007669"/>
    <property type="project" value="InterPro"/>
</dbReference>
<dbReference type="Proteomes" id="UP000317944">
    <property type="component" value="Unassembled WGS sequence"/>
</dbReference>
<dbReference type="Pfam" id="PF14657">
    <property type="entry name" value="Arm-DNA-bind_4"/>
    <property type="match status" value="1"/>
</dbReference>
<dbReference type="InterPro" id="IPR004107">
    <property type="entry name" value="Integrase_SAM-like_N"/>
</dbReference>
<dbReference type="Gene3D" id="1.10.150.130">
    <property type="match status" value="1"/>
</dbReference>
<proteinExistence type="predicted"/>
<keyword evidence="1 2" id="KW-0238">DNA-binding</keyword>
<gene>
    <name evidence="4" type="ORF">C7Y47_11440</name>
</gene>
<dbReference type="InterPro" id="IPR028259">
    <property type="entry name" value="AP2-like_int_N"/>
</dbReference>
<dbReference type="EMBL" id="SADV01000007">
    <property type="protein sequence ID" value="TQR33644.1"/>
    <property type="molecule type" value="Genomic_DNA"/>
</dbReference>
<reference evidence="4 5" key="1">
    <citation type="submission" date="2018-03" db="EMBL/GenBank/DDBJ databases">
        <title>Aerobic endospore-forming bacteria genome sequencing and assembly.</title>
        <authorList>
            <person name="Cavalcante D.A."/>
            <person name="Driks A."/>
            <person name="Putonti C."/>
            <person name="De-Souza M.T."/>
        </authorList>
    </citation>
    <scope>NUCLEOTIDE SEQUENCE [LARGE SCALE GENOMIC DNA]</scope>
    <source>
        <strain evidence="4 5">SDF0037</strain>
    </source>
</reference>
<feature type="domain" description="Core-binding (CB)" evidence="3">
    <location>
        <begin position="59"/>
        <end position="133"/>
    </location>
</feature>
<dbReference type="InterPro" id="IPR010998">
    <property type="entry name" value="Integrase_recombinase_N"/>
</dbReference>
<evidence type="ECO:0000259" key="3">
    <source>
        <dbReference type="PROSITE" id="PS51900"/>
    </source>
</evidence>
<accession>A0A544UK66</accession>
<name>A0A544UK66_LYSSH</name>
<organism evidence="4 5">
    <name type="scientific">Lysinibacillus sphaericus</name>
    <name type="common">Bacillus sphaericus</name>
    <dbReference type="NCBI Taxonomy" id="1421"/>
    <lineage>
        <taxon>Bacteria</taxon>
        <taxon>Bacillati</taxon>
        <taxon>Bacillota</taxon>
        <taxon>Bacilli</taxon>
        <taxon>Bacillales</taxon>
        <taxon>Bacillaceae</taxon>
        <taxon>Lysinibacillus</taxon>
    </lineage>
</organism>
<dbReference type="SUPFAM" id="SSF56349">
    <property type="entry name" value="DNA breaking-rejoining enzymes"/>
    <property type="match status" value="1"/>
</dbReference>
<protein>
    <recommendedName>
        <fullName evidence="3">Core-binding (CB) domain-containing protein</fullName>
    </recommendedName>
</protein>
<dbReference type="OrthoDB" id="9803188at2"/>
<comment type="caution">
    <text evidence="4">The sequence shown here is derived from an EMBL/GenBank/DDBJ whole genome shotgun (WGS) entry which is preliminary data.</text>
</comment>
<evidence type="ECO:0000313" key="4">
    <source>
        <dbReference type="EMBL" id="TQR33644.1"/>
    </source>
</evidence>
<dbReference type="RefSeq" id="WP_142508902.1">
    <property type="nucleotide sequence ID" value="NZ_SADV01000007.1"/>
</dbReference>
<sequence>MASITKRGSTWQYTVSRTFEGKYKPIRKGGFRTKKEASIAAAHIEADLAKGNLPFAKNIAFTEYFKDWFTIYKSDISQITLNSYRAVYTKLLDYFKETPIKLITKRDYQVFLNNLGMQYAFYNSCSSKFLYTINSNTLHIFLPVFYINYSNLQKNHSRRRMTLKSGLVKTLLISCG</sequence>
<dbReference type="Pfam" id="PF14659">
    <property type="entry name" value="Phage_int_SAM_3"/>
    <property type="match status" value="1"/>
</dbReference>
<evidence type="ECO:0000256" key="2">
    <source>
        <dbReference type="PROSITE-ProRule" id="PRU01248"/>
    </source>
</evidence>